<comment type="caution">
    <text evidence="3">The sequence shown here is derived from an EMBL/GenBank/DDBJ whole genome shotgun (WGS) entry which is preliminary data.</text>
</comment>
<organism evidence="3 4">
    <name type="scientific">Rhodoplanes elegans</name>
    <dbReference type="NCBI Taxonomy" id="29408"/>
    <lineage>
        <taxon>Bacteria</taxon>
        <taxon>Pseudomonadati</taxon>
        <taxon>Pseudomonadota</taxon>
        <taxon>Alphaproteobacteria</taxon>
        <taxon>Hyphomicrobiales</taxon>
        <taxon>Nitrobacteraceae</taxon>
        <taxon>Rhodoplanes</taxon>
    </lineage>
</organism>
<dbReference type="AlphaFoldDB" id="A0A327KL93"/>
<dbReference type="Gene3D" id="2.60.120.10">
    <property type="entry name" value="Jelly Rolls"/>
    <property type="match status" value="1"/>
</dbReference>
<dbReference type="InterPro" id="IPR014710">
    <property type="entry name" value="RmlC-like_jellyroll"/>
</dbReference>
<gene>
    <name evidence="3" type="ORF">CH338_10775</name>
</gene>
<sequence>MSGAANPAARSGLAECGILCMNFFRSYHMVPTRSSAGGAERTTQEAHAGSARRRDRRRSMERDVTDQADAAGVPEIKSIAFDGIDLPYALLLKGPPETKSFRSGLVTLAPGKSIGVHNSGINEEMLVPLEGEGELRFPDRPALALRPGVVTYAPAHSEHDVINTGTGRLRYIFILARTE</sequence>
<evidence type="ECO:0000259" key="2">
    <source>
        <dbReference type="Pfam" id="PF07883"/>
    </source>
</evidence>
<name>A0A327KL93_9BRAD</name>
<dbReference type="SUPFAM" id="SSF51182">
    <property type="entry name" value="RmlC-like cupins"/>
    <property type="match status" value="1"/>
</dbReference>
<dbReference type="InterPro" id="IPR013096">
    <property type="entry name" value="Cupin_2"/>
</dbReference>
<feature type="region of interest" description="Disordered" evidence="1">
    <location>
        <begin position="33"/>
        <end position="69"/>
    </location>
</feature>
<dbReference type="Proteomes" id="UP000248863">
    <property type="component" value="Unassembled WGS sequence"/>
</dbReference>
<dbReference type="EMBL" id="NPEU01000094">
    <property type="protein sequence ID" value="RAI39011.1"/>
    <property type="molecule type" value="Genomic_DNA"/>
</dbReference>
<feature type="domain" description="Cupin type-2" evidence="2">
    <location>
        <begin position="105"/>
        <end position="174"/>
    </location>
</feature>
<dbReference type="InterPro" id="IPR011051">
    <property type="entry name" value="RmlC_Cupin_sf"/>
</dbReference>
<dbReference type="Pfam" id="PF07883">
    <property type="entry name" value="Cupin_2"/>
    <property type="match status" value="1"/>
</dbReference>
<proteinExistence type="predicted"/>
<evidence type="ECO:0000313" key="3">
    <source>
        <dbReference type="EMBL" id="RAI39011.1"/>
    </source>
</evidence>
<evidence type="ECO:0000256" key="1">
    <source>
        <dbReference type="SAM" id="MobiDB-lite"/>
    </source>
</evidence>
<protein>
    <recommendedName>
        <fullName evidence="2">Cupin type-2 domain-containing protein</fullName>
    </recommendedName>
</protein>
<reference evidence="3 4" key="1">
    <citation type="submission" date="2017-07" db="EMBL/GenBank/DDBJ databases">
        <title>Draft Genome Sequences of Select Purple Nonsulfur Bacteria.</title>
        <authorList>
            <person name="Lasarre B."/>
            <person name="Mckinlay J.B."/>
        </authorList>
    </citation>
    <scope>NUCLEOTIDE SEQUENCE [LARGE SCALE GENOMIC DNA]</scope>
    <source>
        <strain evidence="3 4">DSM 11907</strain>
    </source>
</reference>
<keyword evidence="4" id="KW-1185">Reference proteome</keyword>
<dbReference type="OrthoDB" id="116921at2"/>
<dbReference type="CDD" id="cd02208">
    <property type="entry name" value="cupin_RmlC-like"/>
    <property type="match status" value="1"/>
</dbReference>
<accession>A0A327KL93</accession>
<evidence type="ECO:0000313" key="4">
    <source>
        <dbReference type="Proteomes" id="UP000248863"/>
    </source>
</evidence>